<protein>
    <recommendedName>
        <fullName evidence="3">DUF7827 domain-containing protein</fullName>
    </recommendedName>
</protein>
<feature type="region of interest" description="Disordered" evidence="1">
    <location>
        <begin position="542"/>
        <end position="586"/>
    </location>
</feature>
<feature type="compositionally biased region" description="Low complexity" evidence="1">
    <location>
        <begin position="549"/>
        <end position="586"/>
    </location>
</feature>
<dbReference type="EMBL" id="RKLQ01000001">
    <property type="protein sequence ID" value="MBX0302617.1"/>
    <property type="molecule type" value="Genomic_DNA"/>
</dbReference>
<keyword evidence="2" id="KW-1133">Transmembrane helix</keyword>
<dbReference type="Proteomes" id="UP000783863">
    <property type="component" value="Unassembled WGS sequence"/>
</dbReference>
<feature type="domain" description="DUF7827" evidence="3">
    <location>
        <begin position="53"/>
        <end position="155"/>
    </location>
</feature>
<gene>
    <name evidence="4" type="ORF">EGD98_02905</name>
</gene>
<dbReference type="Pfam" id="PF25162">
    <property type="entry name" value="DUF7827"/>
    <property type="match status" value="1"/>
</dbReference>
<evidence type="ECO:0000256" key="1">
    <source>
        <dbReference type="SAM" id="MobiDB-lite"/>
    </source>
</evidence>
<organism evidence="4 5">
    <name type="scientific">Haloarcula salinisoli</name>
    <dbReference type="NCBI Taxonomy" id="2487746"/>
    <lineage>
        <taxon>Archaea</taxon>
        <taxon>Methanobacteriati</taxon>
        <taxon>Methanobacteriota</taxon>
        <taxon>Stenosarchaea group</taxon>
        <taxon>Halobacteria</taxon>
        <taxon>Halobacteriales</taxon>
        <taxon>Haloarculaceae</taxon>
        <taxon>Haloarcula</taxon>
    </lineage>
</organism>
<evidence type="ECO:0000256" key="2">
    <source>
        <dbReference type="SAM" id="Phobius"/>
    </source>
</evidence>
<keyword evidence="2" id="KW-0812">Transmembrane</keyword>
<accession>A0A8J7YBY4</accession>
<name>A0A8J7YBY4_9EURY</name>
<evidence type="ECO:0000313" key="4">
    <source>
        <dbReference type="EMBL" id="MBX0302617.1"/>
    </source>
</evidence>
<sequence>MVPQRLALLTCSVVLLATVTAGPGMATVDSDTDVDDPPTKNLCSVAGDGDTERGVGVEDAQTNETLGDVVELPVSVAENGTATVHVTGPGDLEYRRQVTVTDTSGDGEIRLSLNTFAASRANWTGPAYTVGANDTVTVTRSVGDQLTAGRYDISVYANTTANGTVTDGEPTYATEMALAEPTDGRLSVAVARSNASDTLDTRQDLERARARGQLGTVTDSVATGDTVVLSLRVDGLEGVLATAQGANDTARFSGMLARTNTSLRIEGRGFCRPPPKISLNEDTIDAVIADTRNDTFHVVVNTAGAGVTPATNDRIDEGDELGVMFTIDGETRVDVEEAFEIDGPEAELLTDARATHDSDTATVRGETNLAPGSDVVVRLAADGTTLSSASATVGPERQFDATLAVGAARRTDSTTLTVLHNGTAIETISDRTVLSVPSNQSITDGTLEVPSFWHPDDIYPFNAYIHVIGPDGSVVGRSGRLHEGEFHNVTISLSISELGPSESLVVVPAEDESIDPESVSYDNAFLIDGPPAGMRVNITTVSADEASAPNETTTEPSATPSEEETSTVPSGTDTRTGTATGTETTAADGAGFGVLATLVAGLLALVAGTRRRR</sequence>
<reference evidence="4" key="1">
    <citation type="submission" date="2021-06" db="EMBL/GenBank/DDBJ databases">
        <title>Halomicroarcula sp. F24A a new haloarchaeum isolated from saline soil.</title>
        <authorList>
            <person name="Duran-Viseras A."/>
            <person name="Sanchez-Porro C."/>
            <person name="Ventosa A."/>
        </authorList>
    </citation>
    <scope>NUCLEOTIDE SEQUENCE</scope>
    <source>
        <strain evidence="4">F24A</strain>
    </source>
</reference>
<comment type="caution">
    <text evidence="4">The sequence shown here is derived from an EMBL/GenBank/DDBJ whole genome shotgun (WGS) entry which is preliminary data.</text>
</comment>
<evidence type="ECO:0000313" key="5">
    <source>
        <dbReference type="Proteomes" id="UP000783863"/>
    </source>
</evidence>
<evidence type="ECO:0000259" key="3">
    <source>
        <dbReference type="Pfam" id="PF25162"/>
    </source>
</evidence>
<dbReference type="InterPro" id="IPR057149">
    <property type="entry name" value="DUF7827"/>
</dbReference>
<keyword evidence="2" id="KW-0472">Membrane</keyword>
<proteinExistence type="predicted"/>
<dbReference type="RefSeq" id="WP_220586852.1">
    <property type="nucleotide sequence ID" value="NZ_RKLQ01000001.1"/>
</dbReference>
<feature type="transmembrane region" description="Helical" evidence="2">
    <location>
        <begin position="589"/>
        <end position="608"/>
    </location>
</feature>
<keyword evidence="5" id="KW-1185">Reference proteome</keyword>
<dbReference type="AlphaFoldDB" id="A0A8J7YBY4"/>